<comment type="caution">
    <text evidence="7">The sequence shown here is derived from an EMBL/GenBank/DDBJ whole genome shotgun (WGS) entry which is preliminary data.</text>
</comment>
<evidence type="ECO:0000259" key="6">
    <source>
        <dbReference type="PROSITE" id="PS51011"/>
    </source>
</evidence>
<feature type="region of interest" description="Disordered" evidence="5">
    <location>
        <begin position="121"/>
        <end position="141"/>
    </location>
</feature>
<sequence length="748" mass="84978">MSHPVKDIDRTPEYDQFMQQLRDFHESKGTPFQPEPVLGGQKLDLLKIYQTVIKAGGYKKVTENRGWKQVGDPFDFPPTCTNSAYILKLVYTKNLLGWEEEHYWKRPWNPPKEQFELKTIGTPSTASTPAASKPRDSARKTATAFTYQNAQPIPAFPPPGMMAPPPAPIFHQPQREMWIEVYVDESFPTRIMHSLTCTLPNEIDWAFNVLVRFSCTAENFSIDYMPTLIDSLVEFAEPFFKTHIQPILEHLEQVKEQDDESPAPVENLFSSKKIQQEYERVLQVFHVIRNFSFTDINIRSLAQNARLRDLLMMAISLPTDSQYAELSRHSLDIIESISPQIVLQSTDDDYLMAMHRLLTSPDRALVLGALRALTRVAVSESNESILAAVHYQNIIVRMSQFLLVDDEELVAATLEYLYQYSSLKGNFSVTLLKNYPGNLVGLLVGYLSYKSTLAPRTSALNSTIHSIPAAQFAKESKGQAQPPAIPDLTEYMNLDEPYRCLGWLREKLVAGTAEDKIEFKTIFGEYNELFGKQKPLATKEFYTVLKIAFPQPDSVEEAVKTGSVPMNDLVLGKVKYAPPKEPEMVECHWADCTEKFKDEEGLHAHLVDVHVKTIEETAANEGDQMDTSDDDTQPEGKTYECRWMACGRRGFKHKGRIFQHLRTHFPGRVTKPMKRRNDKLSIEKIPVDDEDVSGVPLTAALLLRNLARTRELQSFLLPYKVELAQLAFQRPKLGAYAISVLEELHAAS</sequence>
<dbReference type="SMART" id="SM00355">
    <property type="entry name" value="ZnF_C2H2"/>
    <property type="match status" value="2"/>
</dbReference>
<dbReference type="SUPFAM" id="SSF46774">
    <property type="entry name" value="ARID-like"/>
    <property type="match status" value="1"/>
</dbReference>
<dbReference type="GO" id="GO:0006325">
    <property type="term" value="P:chromatin organization"/>
    <property type="evidence" value="ECO:0007669"/>
    <property type="project" value="UniProtKB-KW"/>
</dbReference>
<dbReference type="Gene3D" id="3.30.160.60">
    <property type="entry name" value="Classic Zinc Finger"/>
    <property type="match status" value="1"/>
</dbReference>
<evidence type="ECO:0000256" key="5">
    <source>
        <dbReference type="SAM" id="MobiDB-lite"/>
    </source>
</evidence>
<evidence type="ECO:0000256" key="2">
    <source>
        <dbReference type="ARBA" id="ARBA00023015"/>
    </source>
</evidence>
<keyword evidence="8" id="KW-1185">Reference proteome</keyword>
<dbReference type="InterPro" id="IPR001606">
    <property type="entry name" value="ARID_dom"/>
</dbReference>
<dbReference type="SMART" id="SM01014">
    <property type="entry name" value="ARID"/>
    <property type="match status" value="1"/>
</dbReference>
<dbReference type="InterPro" id="IPR052406">
    <property type="entry name" value="Chromatin_Remodeling_Comp"/>
</dbReference>
<reference evidence="7 8" key="1">
    <citation type="submission" date="2023-03" db="EMBL/GenBank/DDBJ databases">
        <title>Genome sequence of Lichtheimia ornata CBS 291.66.</title>
        <authorList>
            <person name="Mohabir J.T."/>
            <person name="Shea T.P."/>
            <person name="Kurbessoian T."/>
            <person name="Berby B."/>
            <person name="Fontaine J."/>
            <person name="Livny J."/>
            <person name="Gnirke A."/>
            <person name="Stajich J.E."/>
            <person name="Cuomo C.A."/>
        </authorList>
    </citation>
    <scope>NUCLEOTIDE SEQUENCE [LARGE SCALE GENOMIC DNA]</scope>
    <source>
        <strain evidence="7">CBS 291.66</strain>
    </source>
</reference>
<dbReference type="PANTHER" id="PTHR22970:SF14">
    <property type="entry name" value="AT-RICH INTERACTIVE DOMAIN-CONTAINING PROTEIN 2"/>
    <property type="match status" value="1"/>
</dbReference>
<dbReference type="RefSeq" id="XP_058336624.1">
    <property type="nucleotide sequence ID" value="XM_058492610.1"/>
</dbReference>
<keyword evidence="3" id="KW-0804">Transcription</keyword>
<organism evidence="7 8">
    <name type="scientific">Lichtheimia ornata</name>
    <dbReference type="NCBI Taxonomy" id="688661"/>
    <lineage>
        <taxon>Eukaryota</taxon>
        <taxon>Fungi</taxon>
        <taxon>Fungi incertae sedis</taxon>
        <taxon>Mucoromycota</taxon>
        <taxon>Mucoromycotina</taxon>
        <taxon>Mucoromycetes</taxon>
        <taxon>Mucorales</taxon>
        <taxon>Lichtheimiaceae</taxon>
        <taxon>Lichtheimia</taxon>
    </lineage>
</organism>
<accession>A0AAD7XRG9</accession>
<dbReference type="Proteomes" id="UP001234581">
    <property type="component" value="Unassembled WGS sequence"/>
</dbReference>
<feature type="domain" description="ARID" evidence="6">
    <location>
        <begin position="11"/>
        <end position="103"/>
    </location>
</feature>
<dbReference type="PROSITE" id="PS00028">
    <property type="entry name" value="ZINC_FINGER_C2H2_1"/>
    <property type="match status" value="1"/>
</dbReference>
<dbReference type="SUPFAM" id="SSF48371">
    <property type="entry name" value="ARM repeat"/>
    <property type="match status" value="1"/>
</dbReference>
<dbReference type="PANTHER" id="PTHR22970">
    <property type="entry name" value="AT-RICH INTERACTIVE DOMAIN-CONTAINING PROTEIN 2"/>
    <property type="match status" value="1"/>
</dbReference>
<dbReference type="GO" id="GO:0016586">
    <property type="term" value="C:RSC-type complex"/>
    <property type="evidence" value="ECO:0007669"/>
    <property type="project" value="TreeGrafter"/>
</dbReference>
<evidence type="ECO:0000256" key="1">
    <source>
        <dbReference type="ARBA" id="ARBA00022853"/>
    </source>
</evidence>
<dbReference type="GO" id="GO:0003677">
    <property type="term" value="F:DNA binding"/>
    <property type="evidence" value="ECO:0007669"/>
    <property type="project" value="InterPro"/>
</dbReference>
<evidence type="ECO:0000313" key="8">
    <source>
        <dbReference type="Proteomes" id="UP001234581"/>
    </source>
</evidence>
<protein>
    <recommendedName>
        <fullName evidence="6">ARID domain-containing protein</fullName>
    </recommendedName>
</protein>
<dbReference type="Pfam" id="PF01388">
    <property type="entry name" value="ARID"/>
    <property type="match status" value="1"/>
</dbReference>
<proteinExistence type="predicted"/>
<dbReference type="CDD" id="cd16100">
    <property type="entry name" value="ARID"/>
    <property type="match status" value="1"/>
</dbReference>
<dbReference type="InterPro" id="IPR036431">
    <property type="entry name" value="ARID_dom_sf"/>
</dbReference>
<dbReference type="EMBL" id="JARTCD010000149">
    <property type="protein sequence ID" value="KAJ8651710.1"/>
    <property type="molecule type" value="Genomic_DNA"/>
</dbReference>
<keyword evidence="4" id="KW-0539">Nucleus</keyword>
<gene>
    <name evidence="7" type="ORF">O0I10_012722</name>
</gene>
<dbReference type="AlphaFoldDB" id="A0AAD7XRG9"/>
<evidence type="ECO:0000256" key="4">
    <source>
        <dbReference type="ARBA" id="ARBA00023242"/>
    </source>
</evidence>
<keyword evidence="1" id="KW-0156">Chromatin regulator</keyword>
<name>A0AAD7XRG9_9FUNG</name>
<dbReference type="GeneID" id="83220056"/>
<evidence type="ECO:0000313" key="7">
    <source>
        <dbReference type="EMBL" id="KAJ8651710.1"/>
    </source>
</evidence>
<dbReference type="PROSITE" id="PS51011">
    <property type="entry name" value="ARID"/>
    <property type="match status" value="1"/>
</dbReference>
<dbReference type="InterPro" id="IPR016024">
    <property type="entry name" value="ARM-type_fold"/>
</dbReference>
<feature type="compositionally biased region" description="Polar residues" evidence="5">
    <location>
        <begin position="121"/>
        <end position="130"/>
    </location>
</feature>
<dbReference type="SMART" id="SM00501">
    <property type="entry name" value="BRIGHT"/>
    <property type="match status" value="1"/>
</dbReference>
<dbReference type="Gene3D" id="1.10.150.60">
    <property type="entry name" value="ARID DNA-binding domain"/>
    <property type="match status" value="1"/>
</dbReference>
<evidence type="ECO:0000256" key="3">
    <source>
        <dbReference type="ARBA" id="ARBA00023163"/>
    </source>
</evidence>
<keyword evidence="2" id="KW-0805">Transcription regulation</keyword>
<dbReference type="InterPro" id="IPR013087">
    <property type="entry name" value="Znf_C2H2_type"/>
</dbReference>